<dbReference type="PROSITE" id="PS51353">
    <property type="entry name" value="ARSC"/>
    <property type="match status" value="1"/>
</dbReference>
<evidence type="ECO:0000313" key="3">
    <source>
        <dbReference type="EMBL" id="RIY32748.1"/>
    </source>
</evidence>
<gene>
    <name evidence="3" type="ORF">CJP74_03850</name>
</gene>
<name>A0A3A1Y6B6_9GAMM</name>
<evidence type="ECO:0000256" key="2">
    <source>
        <dbReference type="PROSITE-ProRule" id="PRU01282"/>
    </source>
</evidence>
<comment type="caution">
    <text evidence="3">The sequence shown here is derived from an EMBL/GenBank/DDBJ whole genome shotgun (WGS) entry which is preliminary data.</text>
</comment>
<dbReference type="InterPro" id="IPR006660">
    <property type="entry name" value="Arsenate_reductase-like"/>
</dbReference>
<dbReference type="OrthoDB" id="9803749at2"/>
<dbReference type="PANTHER" id="PTHR30041:SF8">
    <property type="entry name" value="PROTEIN YFFB"/>
    <property type="match status" value="1"/>
</dbReference>
<protein>
    <recommendedName>
        <fullName evidence="5">Arsenate reductase</fullName>
    </recommendedName>
</protein>
<evidence type="ECO:0008006" key="5">
    <source>
        <dbReference type="Google" id="ProtNLM"/>
    </source>
</evidence>
<dbReference type="RefSeq" id="WP_119496946.1">
    <property type="nucleotide sequence ID" value="NZ_NRJH01000030.1"/>
</dbReference>
<dbReference type="AlphaFoldDB" id="A0A3A1Y6B6"/>
<organism evidence="3 4">
    <name type="scientific">Psittacicella melopsittaci</name>
    <dbReference type="NCBI Taxonomy" id="2028576"/>
    <lineage>
        <taxon>Bacteria</taxon>
        <taxon>Pseudomonadati</taxon>
        <taxon>Pseudomonadota</taxon>
        <taxon>Gammaproteobacteria</taxon>
        <taxon>Pasteurellales</taxon>
        <taxon>Psittacicellaceae</taxon>
        <taxon>Psittacicella</taxon>
    </lineage>
</organism>
<accession>A0A3A1Y6B6</accession>
<evidence type="ECO:0000256" key="1">
    <source>
        <dbReference type="ARBA" id="ARBA00007198"/>
    </source>
</evidence>
<keyword evidence="4" id="KW-1185">Reference proteome</keyword>
<dbReference type="SUPFAM" id="SSF52833">
    <property type="entry name" value="Thioredoxin-like"/>
    <property type="match status" value="1"/>
</dbReference>
<dbReference type="InterPro" id="IPR036249">
    <property type="entry name" value="Thioredoxin-like_sf"/>
</dbReference>
<proteinExistence type="inferred from homology"/>
<evidence type="ECO:0000313" key="4">
    <source>
        <dbReference type="Proteomes" id="UP000266258"/>
    </source>
</evidence>
<sequence>MSKSVVVYGIKTCTTVRLRIKLLKEDGYDVTFYDYLAQGVDKAKFTQAVQELGWDQVVNLRARNFATLEPEAKEYFKNLAKTQNHSFDEHGFALVSEQPRIIKRPLFEMDGHFHLNIV</sequence>
<dbReference type="Proteomes" id="UP000266258">
    <property type="component" value="Unassembled WGS sequence"/>
</dbReference>
<dbReference type="Gene3D" id="3.40.30.10">
    <property type="entry name" value="Glutaredoxin"/>
    <property type="match status" value="1"/>
</dbReference>
<comment type="similarity">
    <text evidence="1 2">Belongs to the ArsC family.</text>
</comment>
<dbReference type="EMBL" id="NRJH01000030">
    <property type="protein sequence ID" value="RIY32748.1"/>
    <property type="molecule type" value="Genomic_DNA"/>
</dbReference>
<dbReference type="PANTHER" id="PTHR30041">
    <property type="entry name" value="ARSENATE REDUCTASE"/>
    <property type="match status" value="1"/>
</dbReference>
<reference evidence="3 4" key="1">
    <citation type="submission" date="2017-08" db="EMBL/GenBank/DDBJ databases">
        <title>Reclassification of Bisgaard taxon 37 and 44.</title>
        <authorList>
            <person name="Christensen H."/>
        </authorList>
    </citation>
    <scope>NUCLEOTIDE SEQUENCE [LARGE SCALE GENOMIC DNA]</scope>
    <source>
        <strain evidence="3 4">B96_4</strain>
    </source>
</reference>